<dbReference type="InterPro" id="IPR011652">
    <property type="entry name" value="MORN_2"/>
</dbReference>
<dbReference type="RefSeq" id="WP_168881831.1">
    <property type="nucleotide sequence ID" value="NZ_JABAIL010000002.1"/>
</dbReference>
<keyword evidence="2" id="KW-1185">Reference proteome</keyword>
<name>A0A7X8SJ22_9BACT</name>
<proteinExistence type="predicted"/>
<dbReference type="PANTHER" id="PTHR46820:SF1">
    <property type="entry name" value="HISTONE-LYSINE N-METHYLTRANSFERASE SETD7"/>
    <property type="match status" value="1"/>
</dbReference>
<evidence type="ECO:0000313" key="2">
    <source>
        <dbReference type="Proteomes" id="UP000585050"/>
    </source>
</evidence>
<dbReference type="AlphaFoldDB" id="A0A7X8SJ22"/>
<dbReference type="EMBL" id="JABAIL010000002">
    <property type="protein sequence ID" value="NLR91131.1"/>
    <property type="molecule type" value="Genomic_DNA"/>
</dbReference>
<dbReference type="Pfam" id="PF07661">
    <property type="entry name" value="MORN_2"/>
    <property type="match status" value="9"/>
</dbReference>
<sequence>MDTIRINKYTLLICLITIFKLTAIAQSNQKTLIKTYYDDWAGIVAEEFYVIDGDSNRIDGEYKRYFPGSDNLIVKSTYKDGVLNGPFFEYFENGRVHFKANYKNGLKQGGYTSYYVEGMKKTEAQFKADKMVGTMKKYFPTGVVQIEHNIKANIWKEFYPSGKIMSTSEMEGELRNGSTTVYDEEGNIKQKGNYVEGKIDGIYYTYFPKSESLQKESAFVLGELQGESKEYYISGQVKLLIPFDHNLEHGLRIEYYESGQEMSENKMVEGKSTGNYKNYYENGQLKSEMITALGKEQKGVFREYAEDGTLLKEGHMQQGKMHGVTKVFYATGNLKQEFNYQKGIKKGNQQLFYEDGKSLKQLEIYAKNATEVAYKAYFENGKISEEGQYTKKQKSGPWKTYYNDGQLKMTKTFVNGFEEGDAMIYNHKGALLTKEKYRKGRLVGIRIEYFDDGKTVLMETPYDKGYIYGVVKKYYRNGQIREIGKKYKEKKLDTWKYFDENGLLEKEEIYNKGTLLEVKYPNE</sequence>
<dbReference type="GO" id="GO:0005694">
    <property type="term" value="C:chromosome"/>
    <property type="evidence" value="ECO:0007669"/>
    <property type="project" value="TreeGrafter"/>
</dbReference>
<protein>
    <recommendedName>
        <fullName evidence="3">Antitoxin component YwqK of the YwqJK toxin-antitoxin module</fullName>
    </recommendedName>
</protein>
<dbReference type="GO" id="GO:0070828">
    <property type="term" value="P:heterochromatin organization"/>
    <property type="evidence" value="ECO:0007669"/>
    <property type="project" value="TreeGrafter"/>
</dbReference>
<dbReference type="GO" id="GO:0003682">
    <property type="term" value="F:chromatin binding"/>
    <property type="evidence" value="ECO:0007669"/>
    <property type="project" value="TreeGrafter"/>
</dbReference>
<accession>A0A7X8SJ22</accession>
<comment type="caution">
    <text evidence="1">The sequence shown here is derived from an EMBL/GenBank/DDBJ whole genome shotgun (WGS) entry which is preliminary data.</text>
</comment>
<evidence type="ECO:0000313" key="1">
    <source>
        <dbReference type="EMBL" id="NLR91131.1"/>
    </source>
</evidence>
<dbReference type="PANTHER" id="PTHR46820">
    <property type="entry name" value="HISTONE-LYSINE N-METHYLTRANSFERASE SETD7"/>
    <property type="match status" value="1"/>
</dbReference>
<dbReference type="Gene3D" id="3.90.930.1">
    <property type="match status" value="1"/>
</dbReference>
<gene>
    <name evidence="1" type="ORF">HGP29_07930</name>
</gene>
<dbReference type="SUPFAM" id="SSF82185">
    <property type="entry name" value="Histone H3 K4-specific methyltransferase SET7/9 N-terminal domain"/>
    <property type="match status" value="4"/>
</dbReference>
<reference evidence="1 2" key="1">
    <citation type="submission" date="2020-04" db="EMBL/GenBank/DDBJ databases">
        <title>Flammeovirga sp. SR4, a novel species isolated from seawater.</title>
        <authorList>
            <person name="Wang X."/>
        </authorList>
    </citation>
    <scope>NUCLEOTIDE SEQUENCE [LARGE SCALE GENOMIC DNA]</scope>
    <source>
        <strain evidence="1 2">SR4</strain>
    </source>
</reference>
<organism evidence="1 2">
    <name type="scientific">Flammeovirga agarivorans</name>
    <dbReference type="NCBI Taxonomy" id="2726742"/>
    <lineage>
        <taxon>Bacteria</taxon>
        <taxon>Pseudomonadati</taxon>
        <taxon>Bacteroidota</taxon>
        <taxon>Cytophagia</taxon>
        <taxon>Cytophagales</taxon>
        <taxon>Flammeovirgaceae</taxon>
        <taxon>Flammeovirga</taxon>
    </lineage>
</organism>
<evidence type="ECO:0008006" key="3">
    <source>
        <dbReference type="Google" id="ProtNLM"/>
    </source>
</evidence>
<dbReference type="Proteomes" id="UP000585050">
    <property type="component" value="Unassembled WGS sequence"/>
</dbReference>
<dbReference type="Gene3D" id="2.20.110.10">
    <property type="entry name" value="Histone H3 K4-specific methyltransferase SET7/9 N-terminal domain"/>
    <property type="match status" value="4"/>
</dbReference>